<evidence type="ECO:0000313" key="2">
    <source>
        <dbReference type="EMBL" id="GFD59195.1"/>
    </source>
</evidence>
<gene>
    <name evidence="2" type="ORF">Tci_931164</name>
</gene>
<protein>
    <recommendedName>
        <fullName evidence="1">HBM domain-containing protein</fullName>
    </recommendedName>
</protein>
<evidence type="ECO:0000259" key="1">
    <source>
        <dbReference type="Pfam" id="PF16591"/>
    </source>
</evidence>
<sequence length="83" mass="9268">PPADILKLINNQSDTVRSLEKTFTQLGQSLLNKDAARVQLTALSDAAIKVMDEVEREVLKAVSQEADSSEQLDEFTNLLQLRR</sequence>
<feature type="non-terminal residue" evidence="2">
    <location>
        <position position="83"/>
    </location>
</feature>
<dbReference type="AlphaFoldDB" id="A0A699XGX7"/>
<accession>A0A699XGX7</accession>
<dbReference type="Pfam" id="PF16591">
    <property type="entry name" value="HBM"/>
    <property type="match status" value="1"/>
</dbReference>
<feature type="domain" description="HBM" evidence="1">
    <location>
        <begin position="6"/>
        <end position="80"/>
    </location>
</feature>
<name>A0A699XGX7_TANCI</name>
<comment type="caution">
    <text evidence="2">The sequence shown here is derived from an EMBL/GenBank/DDBJ whole genome shotgun (WGS) entry which is preliminary data.</text>
</comment>
<reference evidence="2" key="1">
    <citation type="journal article" date="2019" name="Sci. Rep.">
        <title>Draft genome of Tanacetum cinerariifolium, the natural source of mosquito coil.</title>
        <authorList>
            <person name="Yamashiro T."/>
            <person name="Shiraishi A."/>
            <person name="Satake H."/>
            <person name="Nakayama K."/>
        </authorList>
    </citation>
    <scope>NUCLEOTIDE SEQUENCE</scope>
</reference>
<dbReference type="InterPro" id="IPR032255">
    <property type="entry name" value="HBM"/>
</dbReference>
<feature type="non-terminal residue" evidence="2">
    <location>
        <position position="1"/>
    </location>
</feature>
<dbReference type="EMBL" id="BKCJ011862004">
    <property type="protein sequence ID" value="GFD59195.1"/>
    <property type="molecule type" value="Genomic_DNA"/>
</dbReference>
<organism evidence="2">
    <name type="scientific">Tanacetum cinerariifolium</name>
    <name type="common">Dalmatian daisy</name>
    <name type="synonym">Chrysanthemum cinerariifolium</name>
    <dbReference type="NCBI Taxonomy" id="118510"/>
    <lineage>
        <taxon>Eukaryota</taxon>
        <taxon>Viridiplantae</taxon>
        <taxon>Streptophyta</taxon>
        <taxon>Embryophyta</taxon>
        <taxon>Tracheophyta</taxon>
        <taxon>Spermatophyta</taxon>
        <taxon>Magnoliopsida</taxon>
        <taxon>eudicotyledons</taxon>
        <taxon>Gunneridae</taxon>
        <taxon>Pentapetalae</taxon>
        <taxon>asterids</taxon>
        <taxon>campanulids</taxon>
        <taxon>Asterales</taxon>
        <taxon>Asteraceae</taxon>
        <taxon>Asteroideae</taxon>
        <taxon>Anthemideae</taxon>
        <taxon>Anthemidinae</taxon>
        <taxon>Tanacetum</taxon>
    </lineage>
</organism>
<proteinExistence type="predicted"/>